<comment type="caution">
    <text evidence="1">The sequence shown here is derived from an EMBL/GenBank/DDBJ whole genome shotgun (WGS) entry which is preliminary data.</text>
</comment>
<protein>
    <submittedName>
        <fullName evidence="1">Type VI secretion system tube protein Hcp</fullName>
    </submittedName>
</protein>
<dbReference type="InterPro" id="IPR008514">
    <property type="entry name" value="T6SS_Hcp"/>
</dbReference>
<dbReference type="InterPro" id="IPR053165">
    <property type="entry name" value="HSI-I_assembly_Hcp1"/>
</dbReference>
<reference evidence="1 2" key="1">
    <citation type="submission" date="2020-08" db="EMBL/GenBank/DDBJ databases">
        <title>Novel species isolated from subtropical streams in China.</title>
        <authorList>
            <person name="Lu H."/>
        </authorList>
    </citation>
    <scope>NUCLEOTIDE SEQUENCE [LARGE SCALE GENOMIC DNA]</scope>
    <source>
        <strain evidence="1 2">CY22W</strain>
    </source>
</reference>
<evidence type="ECO:0000313" key="1">
    <source>
        <dbReference type="EMBL" id="MBC3930173.1"/>
    </source>
</evidence>
<dbReference type="Gene3D" id="2.30.110.20">
    <property type="entry name" value="Hcp1-like"/>
    <property type="match status" value="1"/>
</dbReference>
<accession>A0ABR6ZZT2</accession>
<dbReference type="Pfam" id="PF05638">
    <property type="entry name" value="T6SS_HCP"/>
    <property type="match status" value="1"/>
</dbReference>
<keyword evidence="2" id="KW-1185">Reference proteome</keyword>
<dbReference type="PANTHER" id="PTHR36152:SF1">
    <property type="entry name" value="UBIQUITIN-LIKE DOMAIN-CONTAINING PROTEIN"/>
    <property type="match status" value="1"/>
</dbReference>
<dbReference type="InterPro" id="IPR036624">
    <property type="entry name" value="Hcp1-lik_sf"/>
</dbReference>
<evidence type="ECO:0000313" key="2">
    <source>
        <dbReference type="Proteomes" id="UP000654304"/>
    </source>
</evidence>
<organism evidence="1 2">
    <name type="scientific">Undibacterium curvum</name>
    <dbReference type="NCBI Taxonomy" id="2762294"/>
    <lineage>
        <taxon>Bacteria</taxon>
        <taxon>Pseudomonadati</taxon>
        <taxon>Pseudomonadota</taxon>
        <taxon>Betaproteobacteria</taxon>
        <taxon>Burkholderiales</taxon>
        <taxon>Oxalobacteraceae</taxon>
        <taxon>Undibacterium</taxon>
    </lineage>
</organism>
<dbReference type="RefSeq" id="WP_186902080.1">
    <property type="nucleotide sequence ID" value="NZ_JACOGD010000001.1"/>
</dbReference>
<sequence length="189" mass="20494">MDLILFQPGDAGVLSAGTGSVTQEGWPLTNTANAFNPANKNPCLELISIHQGMKQPITTDASNQARTSGRPVISEITCVKYVDAASVKLYDYCLRAIPLGQGAAAPTFIYLLRNSGDALSNIITIQLRDAIISEIQLQSNPDDMPTEQFKLCFTEILWTYSAQSNDVTLADQHTSGWSVARNRPISAFS</sequence>
<dbReference type="PANTHER" id="PTHR36152">
    <property type="entry name" value="CYTOPLASMIC PROTEIN-RELATED"/>
    <property type="match status" value="1"/>
</dbReference>
<dbReference type="SUPFAM" id="SSF141452">
    <property type="entry name" value="Hcp1-like"/>
    <property type="match status" value="1"/>
</dbReference>
<name>A0ABR6ZZT2_9BURK</name>
<dbReference type="EMBL" id="JACOGD010000001">
    <property type="protein sequence ID" value="MBC3930173.1"/>
    <property type="molecule type" value="Genomic_DNA"/>
</dbReference>
<proteinExistence type="predicted"/>
<dbReference type="Proteomes" id="UP000654304">
    <property type="component" value="Unassembled WGS sequence"/>
</dbReference>
<gene>
    <name evidence="1" type="ORF">H8K43_00690</name>
</gene>